<reference evidence="1 2" key="1">
    <citation type="journal article" date="2021" name="bioRxiv">
        <title>Unique metabolic strategies in Hadean analogues reveal hints for primordial physiology.</title>
        <authorList>
            <person name="Nobu M.K."/>
            <person name="Nakai R."/>
            <person name="Tamazawa S."/>
            <person name="Mori H."/>
            <person name="Toyoda A."/>
            <person name="Ijiri A."/>
            <person name="Suzuki S."/>
            <person name="Kurokawa K."/>
            <person name="Kamagata Y."/>
            <person name="Tamaki H."/>
        </authorList>
    </citation>
    <scope>NUCLEOTIDE SEQUENCE [LARGE SCALE GENOMIC DNA]</scope>
    <source>
        <strain evidence="1">BS525</strain>
    </source>
</reference>
<name>A0A9E2BHZ8_PSYF1</name>
<accession>A0A9E2BHZ8</accession>
<dbReference type="Proteomes" id="UP000811545">
    <property type="component" value="Unassembled WGS sequence"/>
</dbReference>
<protein>
    <submittedName>
        <fullName evidence="1">Uncharacterized protein</fullName>
    </submittedName>
</protein>
<comment type="caution">
    <text evidence="1">The sequence shown here is derived from an EMBL/GenBank/DDBJ whole genome shotgun (WGS) entry which is preliminary data.</text>
</comment>
<sequence>MVKIKDLTVDDLEYLIEQKVLEILGDPDSGLELKDEFKAELRERLKNSSKRISHQEVVKRVG</sequence>
<organism evidence="1 2">
    <name type="scientific">Psychracetigena formicireducens</name>
    <dbReference type="NCBI Taxonomy" id="2986056"/>
    <lineage>
        <taxon>Bacteria</taxon>
        <taxon>Bacillati</taxon>
        <taxon>Candidatus Lithacetigenota</taxon>
        <taxon>Candidatus Psychracetigena</taxon>
    </lineage>
</organism>
<dbReference type="AlphaFoldDB" id="A0A9E2BHZ8"/>
<proteinExistence type="predicted"/>
<evidence type="ECO:0000313" key="1">
    <source>
        <dbReference type="EMBL" id="MBT9145414.1"/>
    </source>
</evidence>
<gene>
    <name evidence="1" type="ORF">DDT42_01285</name>
</gene>
<evidence type="ECO:0000313" key="2">
    <source>
        <dbReference type="Proteomes" id="UP000811545"/>
    </source>
</evidence>
<dbReference type="EMBL" id="QLTW01000089">
    <property type="protein sequence ID" value="MBT9145414.1"/>
    <property type="molecule type" value="Genomic_DNA"/>
</dbReference>